<organism evidence="4 5">
    <name type="scientific">Kitasatospora kifunensis</name>
    <name type="common">Streptomyces kifunensis</name>
    <dbReference type="NCBI Taxonomy" id="58351"/>
    <lineage>
        <taxon>Bacteria</taxon>
        <taxon>Bacillati</taxon>
        <taxon>Actinomycetota</taxon>
        <taxon>Actinomycetes</taxon>
        <taxon>Kitasatosporales</taxon>
        <taxon>Streptomycetaceae</taxon>
        <taxon>Kitasatospora</taxon>
    </lineage>
</organism>
<dbReference type="InterPro" id="IPR009081">
    <property type="entry name" value="PP-bd_ACP"/>
</dbReference>
<evidence type="ECO:0000313" key="5">
    <source>
        <dbReference type="Proteomes" id="UP000540506"/>
    </source>
</evidence>
<dbReference type="AlphaFoldDB" id="A0A7W7R869"/>
<evidence type="ECO:0000313" key="4">
    <source>
        <dbReference type="EMBL" id="MBB4927242.1"/>
    </source>
</evidence>
<feature type="domain" description="Carrier" evidence="3">
    <location>
        <begin position="4"/>
        <end position="85"/>
    </location>
</feature>
<dbReference type="Proteomes" id="UP000540506">
    <property type="component" value="Unassembled WGS sequence"/>
</dbReference>
<proteinExistence type="predicted"/>
<protein>
    <submittedName>
        <fullName evidence="4">Minimal PKS acyl carrier protein</fullName>
    </submittedName>
</protein>
<evidence type="ECO:0000256" key="2">
    <source>
        <dbReference type="ARBA" id="ARBA00022553"/>
    </source>
</evidence>
<name>A0A7W7R869_KITKI</name>
<dbReference type="InterPro" id="IPR006162">
    <property type="entry name" value="Ppantetheine_attach_site"/>
</dbReference>
<keyword evidence="5" id="KW-1185">Reference proteome</keyword>
<dbReference type="InterPro" id="IPR036736">
    <property type="entry name" value="ACP-like_sf"/>
</dbReference>
<dbReference type="RefSeq" id="WP_184941330.1">
    <property type="nucleotide sequence ID" value="NZ_JACHJV010000001.1"/>
</dbReference>
<keyword evidence="2" id="KW-0597">Phosphoprotein</keyword>
<dbReference type="SUPFAM" id="SSF47336">
    <property type="entry name" value="ACP-like"/>
    <property type="match status" value="1"/>
</dbReference>
<evidence type="ECO:0000259" key="3">
    <source>
        <dbReference type="PROSITE" id="PS50075"/>
    </source>
</evidence>
<gene>
    <name evidence="4" type="ORF">FHR34_006235</name>
</gene>
<dbReference type="PROSITE" id="PS50075">
    <property type="entry name" value="CARRIER"/>
    <property type="match status" value="1"/>
</dbReference>
<dbReference type="PROSITE" id="PS00012">
    <property type="entry name" value="PHOSPHOPANTETHEINE"/>
    <property type="match status" value="1"/>
</dbReference>
<sequence length="85" mass="9013">MNGPVTFEELATLMKGRAGLSVDAAELASQPDTPFDQFGLDSLGLLGIVSELENRYGQPIGNEPESCKTPEDFLTLVNDQLTAGA</sequence>
<reference evidence="4 5" key="1">
    <citation type="submission" date="2020-08" db="EMBL/GenBank/DDBJ databases">
        <title>Sequencing the genomes of 1000 actinobacteria strains.</title>
        <authorList>
            <person name="Klenk H.-P."/>
        </authorList>
    </citation>
    <scope>NUCLEOTIDE SEQUENCE [LARGE SCALE GENOMIC DNA]</scope>
    <source>
        <strain evidence="4 5">DSM 41654</strain>
    </source>
</reference>
<accession>A0A7W7R869</accession>
<comment type="caution">
    <text evidence="4">The sequence shown here is derived from an EMBL/GenBank/DDBJ whole genome shotgun (WGS) entry which is preliminary data.</text>
</comment>
<dbReference type="EMBL" id="JACHJV010000001">
    <property type="protein sequence ID" value="MBB4927242.1"/>
    <property type="molecule type" value="Genomic_DNA"/>
</dbReference>
<keyword evidence="1" id="KW-0596">Phosphopantetheine</keyword>
<evidence type="ECO:0000256" key="1">
    <source>
        <dbReference type="ARBA" id="ARBA00022450"/>
    </source>
</evidence>
<dbReference type="Gene3D" id="1.10.1200.10">
    <property type="entry name" value="ACP-like"/>
    <property type="match status" value="1"/>
</dbReference>
<dbReference type="Pfam" id="PF00550">
    <property type="entry name" value="PP-binding"/>
    <property type="match status" value="1"/>
</dbReference>